<dbReference type="AlphaFoldDB" id="A0A932GQJ5"/>
<keyword evidence="1" id="KW-0812">Transmembrane</keyword>
<feature type="transmembrane region" description="Helical" evidence="1">
    <location>
        <begin position="128"/>
        <end position="151"/>
    </location>
</feature>
<evidence type="ECO:0000313" key="2">
    <source>
        <dbReference type="EMBL" id="MBI3015258.1"/>
    </source>
</evidence>
<sequence>MTEQQQKETAPDVALPEDGKGTRFEKLAERYCAFCGADTNAYGLTIERFGEVFCSDGHAEEFVRNVREARVQAAAARALQAPTEVSSAEAPADAAPKRRGWKAYLGKGLCWGAPLLALVFLLGGGSAVLGAAGAFLPALALLACPLGMYFMMRSMSKMAQHGSPEDKREEKK</sequence>
<dbReference type="EMBL" id="JACPSX010000177">
    <property type="protein sequence ID" value="MBI3015258.1"/>
    <property type="molecule type" value="Genomic_DNA"/>
</dbReference>
<protein>
    <submittedName>
        <fullName evidence="2">DUF2933 domain-containing protein</fullName>
    </submittedName>
</protein>
<feature type="transmembrane region" description="Helical" evidence="1">
    <location>
        <begin position="104"/>
        <end position="122"/>
    </location>
</feature>
<name>A0A932GQJ5_UNCTE</name>
<comment type="caution">
    <text evidence="2">The sequence shown here is derived from an EMBL/GenBank/DDBJ whole genome shotgun (WGS) entry which is preliminary data.</text>
</comment>
<keyword evidence="1" id="KW-1133">Transmembrane helix</keyword>
<keyword evidence="1" id="KW-0472">Membrane</keyword>
<reference evidence="2" key="1">
    <citation type="submission" date="2020-07" db="EMBL/GenBank/DDBJ databases">
        <title>Huge and variable diversity of episymbiotic CPR bacteria and DPANN archaea in groundwater ecosystems.</title>
        <authorList>
            <person name="He C.Y."/>
            <person name="Keren R."/>
            <person name="Whittaker M."/>
            <person name="Farag I.F."/>
            <person name="Doudna J."/>
            <person name="Cate J.H.D."/>
            <person name="Banfield J.F."/>
        </authorList>
    </citation>
    <scope>NUCLEOTIDE SEQUENCE</scope>
    <source>
        <strain evidence="2">NC_groundwater_717_Ag_S-0.2um_59_8</strain>
    </source>
</reference>
<gene>
    <name evidence="2" type="ORF">HYY65_09415</name>
</gene>
<evidence type="ECO:0000256" key="1">
    <source>
        <dbReference type="SAM" id="Phobius"/>
    </source>
</evidence>
<dbReference type="Pfam" id="PF11666">
    <property type="entry name" value="DUF2933"/>
    <property type="match status" value="1"/>
</dbReference>
<dbReference type="InterPro" id="IPR021682">
    <property type="entry name" value="DUF2933"/>
</dbReference>
<organism evidence="2 3">
    <name type="scientific">Tectimicrobiota bacterium</name>
    <dbReference type="NCBI Taxonomy" id="2528274"/>
    <lineage>
        <taxon>Bacteria</taxon>
        <taxon>Pseudomonadati</taxon>
        <taxon>Nitrospinota/Tectimicrobiota group</taxon>
        <taxon>Candidatus Tectimicrobiota</taxon>
    </lineage>
</organism>
<proteinExistence type="predicted"/>
<accession>A0A932GQJ5</accession>
<dbReference type="Proteomes" id="UP000741360">
    <property type="component" value="Unassembled WGS sequence"/>
</dbReference>
<evidence type="ECO:0000313" key="3">
    <source>
        <dbReference type="Proteomes" id="UP000741360"/>
    </source>
</evidence>